<dbReference type="PANTHER" id="PTHR10000">
    <property type="entry name" value="PHOSPHOSERINE PHOSPHATASE"/>
    <property type="match status" value="1"/>
</dbReference>
<dbReference type="SUPFAM" id="SSF56784">
    <property type="entry name" value="HAD-like"/>
    <property type="match status" value="1"/>
</dbReference>
<dbReference type="OrthoDB" id="3180855at2"/>
<dbReference type="NCBIfam" id="TIGR01484">
    <property type="entry name" value="HAD-SF-IIB"/>
    <property type="match status" value="1"/>
</dbReference>
<dbReference type="Pfam" id="PF08282">
    <property type="entry name" value="Hydrolase_3"/>
    <property type="match status" value="1"/>
</dbReference>
<keyword evidence="1" id="KW-0413">Isomerase</keyword>
<dbReference type="AlphaFoldDB" id="A0A3S4H3Z8"/>
<dbReference type="InterPro" id="IPR006379">
    <property type="entry name" value="HAD-SF_hydro_IIB"/>
</dbReference>
<gene>
    <name evidence="1" type="ORF">NCTC3438_00313</name>
</gene>
<dbReference type="Gene3D" id="3.40.50.1000">
    <property type="entry name" value="HAD superfamily/HAD-like"/>
    <property type="match status" value="1"/>
</dbReference>
<protein>
    <submittedName>
        <fullName evidence="1">Bifunctional phosphatase/peptidyl-prolyl cis-trans isomerase</fullName>
    </submittedName>
</protein>
<dbReference type="InterPro" id="IPR036412">
    <property type="entry name" value="HAD-like_sf"/>
</dbReference>
<dbReference type="SFLD" id="SFLDS00003">
    <property type="entry name" value="Haloacid_Dehalogenase"/>
    <property type="match status" value="1"/>
</dbReference>
<sequence length="271" mass="30448">MTVPNYRKQIKAVFFDIDETLFVKNKVHFPESARLAIQKLQANGILVGIATGRARCSFPAKINEIVEQEGIRTFVTTNGQFAVHNDEVIEKHPIPTEKVQRLVDFFELHNIAYAFVSNDKIRVSEITPMLKHALDPITTDYQVDKTYYQQNDVYQVLAFYAEDKDELVAQAHILDDLKTVRWHENSVDIFDAEGSKARGIAAIARHLGFSMENVMAFGDGLNDIEMLSLVGVGVAMGNGHDTLKALANHVTDHIEEDGVYNFLVKSGLIEK</sequence>
<accession>A0A3S4H3Z8</accession>
<dbReference type="Proteomes" id="UP000268198">
    <property type="component" value="Chromosome"/>
</dbReference>
<proteinExistence type="predicted"/>
<organism evidence="1 2">
    <name type="scientific">Avibacterium volantium</name>
    <name type="common">Pasteurella volantium</name>
    <dbReference type="NCBI Taxonomy" id="762"/>
    <lineage>
        <taxon>Bacteria</taxon>
        <taxon>Pseudomonadati</taxon>
        <taxon>Pseudomonadota</taxon>
        <taxon>Gammaproteobacteria</taxon>
        <taxon>Pasteurellales</taxon>
        <taxon>Pasteurellaceae</taxon>
        <taxon>Avibacterium</taxon>
    </lineage>
</organism>
<dbReference type="Gene3D" id="3.30.1240.10">
    <property type="match status" value="1"/>
</dbReference>
<dbReference type="PROSITE" id="PS01229">
    <property type="entry name" value="COF_2"/>
    <property type="match status" value="1"/>
</dbReference>
<dbReference type="RefSeq" id="WP_126370956.1">
    <property type="nucleotide sequence ID" value="NZ_LR134167.1"/>
</dbReference>
<dbReference type="PANTHER" id="PTHR10000:SF25">
    <property type="entry name" value="PHOSPHATASE YKRA-RELATED"/>
    <property type="match status" value="1"/>
</dbReference>
<reference evidence="1 2" key="1">
    <citation type="submission" date="2018-12" db="EMBL/GenBank/DDBJ databases">
        <authorList>
            <consortium name="Pathogen Informatics"/>
        </authorList>
    </citation>
    <scope>NUCLEOTIDE SEQUENCE [LARGE SCALE GENOMIC DNA]</scope>
    <source>
        <strain evidence="1 2">NCTC3438</strain>
    </source>
</reference>
<dbReference type="GO" id="GO:0000287">
    <property type="term" value="F:magnesium ion binding"/>
    <property type="evidence" value="ECO:0007669"/>
    <property type="project" value="TreeGrafter"/>
</dbReference>
<dbReference type="GO" id="GO:0016791">
    <property type="term" value="F:phosphatase activity"/>
    <property type="evidence" value="ECO:0007669"/>
    <property type="project" value="TreeGrafter"/>
</dbReference>
<dbReference type="KEGG" id="avt:NCTC3438_00313"/>
<dbReference type="SFLD" id="SFLDG01140">
    <property type="entry name" value="C2.B:_Phosphomannomutase_and_P"/>
    <property type="match status" value="1"/>
</dbReference>
<dbReference type="GO" id="GO:0016853">
    <property type="term" value="F:isomerase activity"/>
    <property type="evidence" value="ECO:0007669"/>
    <property type="project" value="UniProtKB-KW"/>
</dbReference>
<dbReference type="EMBL" id="LR134167">
    <property type="protein sequence ID" value="VEB22176.1"/>
    <property type="molecule type" value="Genomic_DNA"/>
</dbReference>
<name>A0A3S4H3Z8_AVIVO</name>
<dbReference type="InterPro" id="IPR000150">
    <property type="entry name" value="Cof"/>
</dbReference>
<dbReference type="NCBIfam" id="TIGR00099">
    <property type="entry name" value="Cof-subfamily"/>
    <property type="match status" value="1"/>
</dbReference>
<evidence type="ECO:0000313" key="2">
    <source>
        <dbReference type="Proteomes" id="UP000268198"/>
    </source>
</evidence>
<dbReference type="InterPro" id="IPR023214">
    <property type="entry name" value="HAD_sf"/>
</dbReference>
<evidence type="ECO:0000313" key="1">
    <source>
        <dbReference type="EMBL" id="VEB22176.1"/>
    </source>
</evidence>
<dbReference type="GO" id="GO:0005829">
    <property type="term" value="C:cytosol"/>
    <property type="evidence" value="ECO:0007669"/>
    <property type="project" value="TreeGrafter"/>
</dbReference>
<keyword evidence="2" id="KW-1185">Reference proteome</keyword>